<keyword evidence="4" id="KW-1185">Reference proteome</keyword>
<dbReference type="Pfam" id="PF00753">
    <property type="entry name" value="Lactamase_B"/>
    <property type="match status" value="1"/>
</dbReference>
<dbReference type="RefSeq" id="WP_268057351.1">
    <property type="nucleotide sequence ID" value="NZ_JAPOHA010000003.1"/>
</dbReference>
<comment type="caution">
    <text evidence="3">The sequence shown here is derived from an EMBL/GenBank/DDBJ whole genome shotgun (WGS) entry which is preliminary data.</text>
</comment>
<organism evidence="3 4">
    <name type="scientific">Caproiciproducens galactitolivorans</name>
    <dbReference type="NCBI Taxonomy" id="642589"/>
    <lineage>
        <taxon>Bacteria</taxon>
        <taxon>Bacillati</taxon>
        <taxon>Bacillota</taxon>
        <taxon>Clostridia</taxon>
        <taxon>Eubacteriales</taxon>
        <taxon>Acutalibacteraceae</taxon>
        <taxon>Caproiciproducens</taxon>
    </lineage>
</organism>
<evidence type="ECO:0000256" key="1">
    <source>
        <dbReference type="SAM" id="SignalP"/>
    </source>
</evidence>
<dbReference type="EMBL" id="JAPOHA010000003">
    <property type="protein sequence ID" value="MCY1713345.1"/>
    <property type="molecule type" value="Genomic_DNA"/>
</dbReference>
<reference evidence="3 4" key="1">
    <citation type="submission" date="2022-11" db="EMBL/GenBank/DDBJ databases">
        <authorList>
            <person name="Caiyu Z."/>
        </authorList>
    </citation>
    <scope>NUCLEOTIDE SEQUENCE [LARGE SCALE GENOMIC DNA]</scope>
    <source>
        <strain evidence="3 4">YR-4</strain>
    </source>
</reference>
<protein>
    <submittedName>
        <fullName evidence="3">ComEC/Rec2 family competence protein</fullName>
    </submittedName>
</protein>
<proteinExistence type="predicted"/>
<dbReference type="InterPro" id="IPR001279">
    <property type="entry name" value="Metallo-B-lactamas"/>
</dbReference>
<accession>A0ABT4BR28</accession>
<keyword evidence="1" id="KW-0732">Signal</keyword>
<name>A0ABT4BR28_9FIRM</name>
<dbReference type="Proteomes" id="UP001082703">
    <property type="component" value="Unassembled WGS sequence"/>
</dbReference>
<dbReference type="InterPro" id="IPR035681">
    <property type="entry name" value="ComA-like_MBL"/>
</dbReference>
<dbReference type="InterPro" id="IPR036866">
    <property type="entry name" value="RibonucZ/Hydroxyglut_hydro"/>
</dbReference>
<evidence type="ECO:0000313" key="4">
    <source>
        <dbReference type="Proteomes" id="UP001082703"/>
    </source>
</evidence>
<dbReference type="PANTHER" id="PTHR30619">
    <property type="entry name" value="DNA INTERNALIZATION/COMPETENCE PROTEIN COMEC/REC2"/>
    <property type="match status" value="1"/>
</dbReference>
<evidence type="ECO:0000313" key="3">
    <source>
        <dbReference type="EMBL" id="MCY1713345.1"/>
    </source>
</evidence>
<dbReference type="CDD" id="cd07731">
    <property type="entry name" value="ComA-like_MBL-fold"/>
    <property type="match status" value="1"/>
</dbReference>
<feature type="signal peptide" evidence="1">
    <location>
        <begin position="1"/>
        <end position="20"/>
    </location>
</feature>
<gene>
    <name evidence="3" type="ORF">OUY18_03615</name>
</gene>
<feature type="chain" id="PRO_5047294519" evidence="1">
    <location>
        <begin position="21"/>
        <end position="306"/>
    </location>
</feature>
<dbReference type="Gene3D" id="3.60.15.10">
    <property type="entry name" value="Ribonuclease Z/Hydroxyacylglutathione hydrolase-like"/>
    <property type="match status" value="1"/>
</dbReference>
<sequence>MRKKRKFVSFLAALVLFCMAGTLNGCTAQQSSQSAVSAPEGKNSDTLVYYLDVGQGDSELIRLKSGETILIDAGTPDTADSLCDTLQKLGVSKIDILIATHPHADHIGGMAKVVDRFAIGEIYMPRIPDKQVPTTSTYEKLLTAIDRKGLKITAGKAGMTVLNSGGEKLEFLAPNSSKYNDLNNYSIVAMLTCGEKRFLFMGDAQTDSEKEILKNGSNLKCDVLKCGHHGSATSTGAAFLKASGPQSAVISCGQNNDYGHPDKKIVARLQKAGVTIYRTDRQKTVLARCDGKTVQFQTGLESVIKS</sequence>
<dbReference type="SMART" id="SM00849">
    <property type="entry name" value="Lactamase_B"/>
    <property type="match status" value="1"/>
</dbReference>
<dbReference type="PANTHER" id="PTHR30619:SF7">
    <property type="entry name" value="BETA-LACTAMASE DOMAIN PROTEIN"/>
    <property type="match status" value="1"/>
</dbReference>
<dbReference type="InterPro" id="IPR052159">
    <property type="entry name" value="Competence_DNA_uptake"/>
</dbReference>
<dbReference type="SUPFAM" id="SSF56281">
    <property type="entry name" value="Metallo-hydrolase/oxidoreductase"/>
    <property type="match status" value="1"/>
</dbReference>
<evidence type="ECO:0000259" key="2">
    <source>
        <dbReference type="SMART" id="SM00849"/>
    </source>
</evidence>
<feature type="domain" description="Metallo-beta-lactamase" evidence="2">
    <location>
        <begin position="55"/>
        <end position="254"/>
    </location>
</feature>